<dbReference type="Proteomes" id="UP000647172">
    <property type="component" value="Unassembled WGS sequence"/>
</dbReference>
<name>A0A919MRY4_9ACTN</name>
<dbReference type="SUPFAM" id="SSF53649">
    <property type="entry name" value="Alkaline phosphatase-like"/>
    <property type="match status" value="1"/>
</dbReference>
<keyword evidence="5" id="KW-1185">Reference proteome</keyword>
<evidence type="ECO:0000256" key="1">
    <source>
        <dbReference type="ARBA" id="ARBA00022801"/>
    </source>
</evidence>
<dbReference type="Pfam" id="PF04185">
    <property type="entry name" value="Phosphoesterase"/>
    <property type="match status" value="1"/>
</dbReference>
<protein>
    <submittedName>
        <fullName evidence="4">Acid phosphatase</fullName>
    </submittedName>
</protein>
<dbReference type="PANTHER" id="PTHR31956:SF1">
    <property type="entry name" value="NON-SPECIFIC PHOSPHOLIPASE C1"/>
    <property type="match status" value="1"/>
</dbReference>
<evidence type="ECO:0000256" key="3">
    <source>
        <dbReference type="SAM" id="SignalP"/>
    </source>
</evidence>
<sequence length="548" mass="59225">MDMRRISAALGAIVLVLAAAVAPAEAAHRRAGPLGPFTRLVVIYQENHSFDNMYAGWGRVGAQRVDGRGSPGYARRSTQVRQDGTPYRCLYQNDPSLATPPLAPTCGTDTASNGFSFASHFRNRPFSINDYVTPESPTCPGGTPGGCTRDLVHRFYQEQYQLDGGRMDRYSTGSDATGLTQGYYETRQLPIYQYLHAAGAPHYVIADRFFQAAFGGSFLNHQYLVAAQAPPWPGAPATAHSVIDAQGFPNPNPPAAGTGVRAYPLRTSDPALNDGPLTQACPGRPGYACGDYAVNTVQPASPPSAGGANTLPLVNNVDPAAPGYRRTIGDELSERNIGWAWYAGGWNDAAAGHPGPLFQYHHQPFNYFARYAPGYVDPRTGEHPRDHLRDETAFFAAAREGTLPAVSFVKPYGAENEHPGYASTDNGERHLVDLLDAVMTGPQADRTLIVVTYDEFGGQWDHVVPPGQGRHATPGPADEYGPGTRIPAVLISRSLRRSGVDHTSYDTTSILRTIEQQYGLAPLDTRFGRDARVNDLSPALRVGGIRHH</sequence>
<feature type="signal peptide" evidence="3">
    <location>
        <begin position="1"/>
        <end position="26"/>
    </location>
</feature>
<dbReference type="CDD" id="cd16013">
    <property type="entry name" value="AcpA"/>
    <property type="match status" value="1"/>
</dbReference>
<reference evidence="4" key="1">
    <citation type="submission" date="2021-01" db="EMBL/GenBank/DDBJ databases">
        <title>Whole genome shotgun sequence of Actinoplanes nipponensis NBRC 14063.</title>
        <authorList>
            <person name="Komaki H."/>
            <person name="Tamura T."/>
        </authorList>
    </citation>
    <scope>NUCLEOTIDE SEQUENCE</scope>
    <source>
        <strain evidence="4">NBRC 14063</strain>
    </source>
</reference>
<gene>
    <name evidence="4" type="ORF">Ani05nite_09690</name>
</gene>
<evidence type="ECO:0000313" key="4">
    <source>
        <dbReference type="EMBL" id="GIE47435.1"/>
    </source>
</evidence>
<dbReference type="InterPro" id="IPR017850">
    <property type="entry name" value="Alkaline_phosphatase_core_sf"/>
</dbReference>
<keyword evidence="1" id="KW-0378">Hydrolase</keyword>
<evidence type="ECO:0000256" key="2">
    <source>
        <dbReference type="ARBA" id="ARBA00023026"/>
    </source>
</evidence>
<dbReference type="EMBL" id="BOMQ01000011">
    <property type="protein sequence ID" value="GIE47435.1"/>
    <property type="molecule type" value="Genomic_DNA"/>
</dbReference>
<dbReference type="NCBIfam" id="TIGR03397">
    <property type="entry name" value="acid_phos_Burk"/>
    <property type="match status" value="1"/>
</dbReference>
<evidence type="ECO:0000313" key="5">
    <source>
        <dbReference type="Proteomes" id="UP000647172"/>
    </source>
</evidence>
<dbReference type="PANTHER" id="PTHR31956">
    <property type="entry name" value="NON-SPECIFIC PHOSPHOLIPASE C4-RELATED"/>
    <property type="match status" value="1"/>
</dbReference>
<dbReference type="AlphaFoldDB" id="A0A919MRY4"/>
<dbReference type="GO" id="GO:0003993">
    <property type="term" value="F:acid phosphatase activity"/>
    <property type="evidence" value="ECO:0007669"/>
    <property type="project" value="InterPro"/>
</dbReference>
<proteinExistence type="predicted"/>
<comment type="caution">
    <text evidence="4">The sequence shown here is derived from an EMBL/GenBank/DDBJ whole genome shotgun (WGS) entry which is preliminary data.</text>
</comment>
<keyword evidence="3" id="KW-0732">Signal</keyword>
<keyword evidence="2" id="KW-0843">Virulence</keyword>
<dbReference type="Gene3D" id="3.40.720.10">
    <property type="entry name" value="Alkaline Phosphatase, subunit A"/>
    <property type="match status" value="2"/>
</dbReference>
<organism evidence="4 5">
    <name type="scientific">Actinoplanes nipponensis</name>
    <dbReference type="NCBI Taxonomy" id="135950"/>
    <lineage>
        <taxon>Bacteria</taxon>
        <taxon>Bacillati</taxon>
        <taxon>Actinomycetota</taxon>
        <taxon>Actinomycetes</taxon>
        <taxon>Micromonosporales</taxon>
        <taxon>Micromonosporaceae</taxon>
        <taxon>Actinoplanes</taxon>
    </lineage>
</organism>
<dbReference type="InterPro" id="IPR007312">
    <property type="entry name" value="Phosphoesterase"/>
</dbReference>
<feature type="chain" id="PRO_5036676770" evidence="3">
    <location>
        <begin position="27"/>
        <end position="548"/>
    </location>
</feature>
<accession>A0A919MRY4</accession>
<dbReference type="InterPro" id="IPR017768">
    <property type="entry name" value="AcpA"/>
</dbReference>